<sequence>MEDWTFLTIEKERWLKKIGKSKKFVLYYLLN</sequence>
<proteinExistence type="predicted"/>
<dbReference type="KEGG" id="caw:Q783_08280"/>
<organism evidence="1 2">
    <name type="scientific">Carnobacterium inhibens subsp. gilichinskyi</name>
    <dbReference type="NCBI Taxonomy" id="1266845"/>
    <lineage>
        <taxon>Bacteria</taxon>
        <taxon>Bacillati</taxon>
        <taxon>Bacillota</taxon>
        <taxon>Bacilli</taxon>
        <taxon>Lactobacillales</taxon>
        <taxon>Carnobacteriaceae</taxon>
        <taxon>Carnobacterium</taxon>
    </lineage>
</organism>
<dbReference type="HOGENOM" id="CLU_3395713_0_0_9"/>
<evidence type="ECO:0000313" key="2">
    <source>
        <dbReference type="Proteomes" id="UP000017469"/>
    </source>
</evidence>
<evidence type="ECO:0000313" key="1">
    <source>
        <dbReference type="EMBL" id="AGY82853.1"/>
    </source>
</evidence>
<dbReference type="Proteomes" id="UP000017469">
    <property type="component" value="Chromosome"/>
</dbReference>
<dbReference type="AlphaFoldDB" id="U5SFG5"/>
<accession>U5SFG5</accession>
<gene>
    <name evidence="1" type="ORF">Q783_08280</name>
</gene>
<protein>
    <submittedName>
        <fullName evidence="1">Uncharacterized protein</fullName>
    </submittedName>
</protein>
<dbReference type="EMBL" id="CP006812">
    <property type="protein sequence ID" value="AGY82853.1"/>
    <property type="molecule type" value="Genomic_DNA"/>
</dbReference>
<reference evidence="1 2" key="1">
    <citation type="journal article" date="2013" name="Genome Announc.">
        <title>Complete Genome Sequence of Carnobacterium gilichinskyi Strain WN1359T (DSM 27470T).</title>
        <authorList>
            <person name="Leonard M.T."/>
            <person name="Panayotova N."/>
            <person name="Farmerie W.G."/>
            <person name="Triplett E.W."/>
            <person name="Nicholson W.L."/>
        </authorList>
    </citation>
    <scope>NUCLEOTIDE SEQUENCE [LARGE SCALE GENOMIC DNA]</scope>
    <source>
        <strain evidence="1 2">WN1359</strain>
    </source>
</reference>
<name>U5SFG5_9LACT</name>